<keyword evidence="5 7" id="KW-0472">Membrane</keyword>
<dbReference type="Gene3D" id="2.40.170.20">
    <property type="entry name" value="TonB-dependent receptor, beta-barrel domain"/>
    <property type="match status" value="1"/>
</dbReference>
<evidence type="ECO:0000256" key="6">
    <source>
        <dbReference type="ARBA" id="ARBA00023237"/>
    </source>
</evidence>
<comment type="similarity">
    <text evidence="7">Belongs to the TonB-dependent receptor family.</text>
</comment>
<dbReference type="AlphaFoldDB" id="A0A4U0NJ88"/>
<evidence type="ECO:0000313" key="9">
    <source>
        <dbReference type="EMBL" id="TJZ53782.1"/>
    </source>
</evidence>
<keyword evidence="2 7" id="KW-0813">Transport</keyword>
<evidence type="ECO:0000256" key="5">
    <source>
        <dbReference type="ARBA" id="ARBA00023136"/>
    </source>
</evidence>
<comment type="subcellular location">
    <subcellularLocation>
        <location evidence="1 7">Cell outer membrane</location>
        <topology evidence="1 7">Multi-pass membrane protein</topology>
    </subcellularLocation>
</comment>
<keyword evidence="3 7" id="KW-1134">Transmembrane beta strand</keyword>
<evidence type="ECO:0000256" key="2">
    <source>
        <dbReference type="ARBA" id="ARBA00022448"/>
    </source>
</evidence>
<keyword evidence="4 7" id="KW-0812">Transmembrane</keyword>
<dbReference type="Pfam" id="PF07715">
    <property type="entry name" value="Plug"/>
    <property type="match status" value="1"/>
</dbReference>
<evidence type="ECO:0000256" key="7">
    <source>
        <dbReference type="PROSITE-ProRule" id="PRU01360"/>
    </source>
</evidence>
<dbReference type="GO" id="GO:0009279">
    <property type="term" value="C:cell outer membrane"/>
    <property type="evidence" value="ECO:0007669"/>
    <property type="project" value="UniProtKB-SubCell"/>
</dbReference>
<name>A0A4U0NJ88_9SPHI</name>
<keyword evidence="6 7" id="KW-0998">Cell outer membrane</keyword>
<dbReference type="Proteomes" id="UP000306808">
    <property type="component" value="Unassembled WGS sequence"/>
</dbReference>
<evidence type="ECO:0000256" key="3">
    <source>
        <dbReference type="ARBA" id="ARBA00022452"/>
    </source>
</evidence>
<reference evidence="9 10" key="1">
    <citation type="submission" date="2019-04" db="EMBL/GenBank/DDBJ databases">
        <title>Sphingobacterium olei sp. nov., isolated from oil-contaminated soil.</title>
        <authorList>
            <person name="Liu B."/>
        </authorList>
    </citation>
    <scope>NUCLEOTIDE SEQUENCE [LARGE SCALE GENOMIC DNA]</scope>
    <source>
        <strain evidence="9 10">HAL-9</strain>
    </source>
</reference>
<organism evidence="9 10">
    <name type="scientific">Sphingobacterium olei</name>
    <dbReference type="NCBI Taxonomy" id="2571155"/>
    <lineage>
        <taxon>Bacteria</taxon>
        <taxon>Pseudomonadati</taxon>
        <taxon>Bacteroidota</taxon>
        <taxon>Sphingobacteriia</taxon>
        <taxon>Sphingobacteriales</taxon>
        <taxon>Sphingobacteriaceae</taxon>
        <taxon>Sphingobacterium</taxon>
    </lineage>
</organism>
<dbReference type="InterPro" id="IPR023996">
    <property type="entry name" value="TonB-dep_OMP_SusC/RagA"/>
</dbReference>
<evidence type="ECO:0000256" key="1">
    <source>
        <dbReference type="ARBA" id="ARBA00004571"/>
    </source>
</evidence>
<dbReference type="SUPFAM" id="SSF49464">
    <property type="entry name" value="Carboxypeptidase regulatory domain-like"/>
    <property type="match status" value="1"/>
</dbReference>
<dbReference type="Gene3D" id="2.170.130.10">
    <property type="entry name" value="TonB-dependent receptor, plug domain"/>
    <property type="match status" value="1"/>
</dbReference>
<accession>A0A4U0NJ88</accession>
<evidence type="ECO:0000259" key="8">
    <source>
        <dbReference type="Pfam" id="PF07715"/>
    </source>
</evidence>
<dbReference type="InterPro" id="IPR012910">
    <property type="entry name" value="Plug_dom"/>
</dbReference>
<dbReference type="PROSITE" id="PS52016">
    <property type="entry name" value="TONB_DEPENDENT_REC_3"/>
    <property type="match status" value="1"/>
</dbReference>
<dbReference type="Pfam" id="PF13715">
    <property type="entry name" value="CarbopepD_reg_2"/>
    <property type="match status" value="1"/>
</dbReference>
<feature type="domain" description="TonB-dependent receptor plug" evidence="8">
    <location>
        <begin position="116"/>
        <end position="220"/>
    </location>
</feature>
<keyword evidence="10" id="KW-1185">Reference proteome</keyword>
<sequence>MMVMRLLIILLLTVFSSIVYGQVLIKGKIVDDLGNPVNQSTISTADKRTSTFSDKNGLFEVNVSQNDTILLVSNLGYAAQHVEIKGQTYLTILLRREIHELQEIDVFHTGYQTIPKERSTGSFGRITNNDLNKRVATNILDKLEGMVPGLQYDNRSGQSVINIRGINTMSDNLMGPLIVVDNFPFEGNIMDINPNDVESVTLLKDAAAASIWGARAGNGVIVINMKRPTTGEQKAKVQLSSNLSVLSKPRLYDIPQISSGDFIDLEQFLFENRHYDAQYNNVLNSRRTVFSPVVDMLYDHEMELLSDDELVSAIASFKQIDFRDGLLKYFYQDKVLQQHNTSFSGGNVKNAWSFSLGYDKNVGGIIGQKDEKITSNVQHTLLIGKKVTLALMSRFTRSQGSDNSARFDYNFSPGGGRTRLYPYARFVGDNGEALAIPNSYNLRYMEGLSDSQLLDWTYQPYGEVGNTSYENLRNHLASRLNLTYRPINGVELSLMYNNEIQNEERTTVYGENSFFARDLINRFSQISGSTVKYIVPKSAIKDSDNLGLGSHKVRGGLSFNRSFQGRLHQISAILGAEISNTSTSTTGSRYYGYNPNLLTVQAVDYINSYPIFDGLTGNSRIPFRGGFSEYINRFVSYYGNSAYTYKEKYTVSLSARKDAANIFGVNTNDRWKPLWSSGLSWTVSNENFFRNIDWLSYLKIRGTYGHSGNSGGVSSTYPRISYSNPLSLDLAGEPYAMVTSLPNPSLKWEDVRMFNVGLDFNVFGSKLSGTFEYFDKKSTDLISSDEIDPTAGMASIVRNVGVVDGNGFDLSLSSEIGIGKVKWTGNLFLSHSRSTVKEYKGRVSLADAYLLNSGTTLTPLPDKELYPVFALRFGGLDPSTGDPLGYLDGEESKNYASMLRDSLQNIIYYGTGLPPNYGSFSHNFNWKGFDLFLLMMFKFGHHFQKKTILYNSLFNSWNGHSDFGRRWKAPGDEQNTTVPSLVYPAGADRDNFYAYSEPNIEKGDVLRLQDIRISYSFSSSFSKNQMRFSIFSVLNNVGILWRANDSGLDPDYNTIPPSRRISVGLNCSF</sequence>
<gene>
    <name evidence="9" type="ORF">FAZ15_17305</name>
</gene>
<evidence type="ECO:0000256" key="4">
    <source>
        <dbReference type="ARBA" id="ARBA00022692"/>
    </source>
</evidence>
<comment type="caution">
    <text evidence="9">The sequence shown here is derived from an EMBL/GenBank/DDBJ whole genome shotgun (WGS) entry which is preliminary data.</text>
</comment>
<protein>
    <submittedName>
        <fullName evidence="9">SusC/RagA family TonB-linked outer membrane protein</fullName>
    </submittedName>
</protein>
<dbReference type="InterPro" id="IPR037066">
    <property type="entry name" value="Plug_dom_sf"/>
</dbReference>
<evidence type="ECO:0000313" key="10">
    <source>
        <dbReference type="Proteomes" id="UP000306808"/>
    </source>
</evidence>
<dbReference type="InterPro" id="IPR008969">
    <property type="entry name" value="CarboxyPept-like_regulatory"/>
</dbReference>
<dbReference type="InterPro" id="IPR036942">
    <property type="entry name" value="Beta-barrel_TonB_sf"/>
</dbReference>
<dbReference type="OrthoDB" id="714404at2"/>
<dbReference type="EMBL" id="SUME01000007">
    <property type="protein sequence ID" value="TJZ53782.1"/>
    <property type="molecule type" value="Genomic_DNA"/>
</dbReference>
<proteinExistence type="inferred from homology"/>
<dbReference type="NCBIfam" id="TIGR04056">
    <property type="entry name" value="OMP_RagA_SusC"/>
    <property type="match status" value="1"/>
</dbReference>
<dbReference type="SUPFAM" id="SSF56935">
    <property type="entry name" value="Porins"/>
    <property type="match status" value="1"/>
</dbReference>
<dbReference type="InterPro" id="IPR039426">
    <property type="entry name" value="TonB-dep_rcpt-like"/>
</dbReference>